<feature type="domain" description="Bulb-type lectin" evidence="20">
    <location>
        <begin position="331"/>
        <end position="452"/>
    </location>
</feature>
<evidence type="ECO:0000256" key="11">
    <source>
        <dbReference type="ARBA" id="ARBA00022777"/>
    </source>
</evidence>
<dbReference type="SMART" id="SM00473">
    <property type="entry name" value="PAN_AP"/>
    <property type="match status" value="5"/>
</dbReference>
<keyword evidence="9" id="KW-0430">Lectin</keyword>
<evidence type="ECO:0000313" key="23">
    <source>
        <dbReference type="Proteomes" id="UP000682877"/>
    </source>
</evidence>
<dbReference type="CDD" id="cd01098">
    <property type="entry name" value="PAN_AP_plant"/>
    <property type="match status" value="5"/>
</dbReference>
<dbReference type="Pfam" id="PF08276">
    <property type="entry name" value="PAN_2"/>
    <property type="match status" value="5"/>
</dbReference>
<feature type="transmembrane region" description="Helical" evidence="19">
    <location>
        <begin position="1127"/>
        <end position="1149"/>
    </location>
</feature>
<keyword evidence="4" id="KW-0723">Serine/threonine-protein kinase</keyword>
<comment type="catalytic activity">
    <reaction evidence="17">
        <text>L-threonyl-[protein] + ATP = O-phospho-L-threonyl-[protein] + ADP + H(+)</text>
        <dbReference type="Rhea" id="RHEA:46608"/>
        <dbReference type="Rhea" id="RHEA-COMP:11060"/>
        <dbReference type="Rhea" id="RHEA-COMP:11605"/>
        <dbReference type="ChEBI" id="CHEBI:15378"/>
        <dbReference type="ChEBI" id="CHEBI:30013"/>
        <dbReference type="ChEBI" id="CHEBI:30616"/>
        <dbReference type="ChEBI" id="CHEBI:61977"/>
        <dbReference type="ChEBI" id="CHEBI:456216"/>
        <dbReference type="EC" id="2.7.11.1"/>
    </reaction>
</comment>
<feature type="domain" description="Bulb-type lectin" evidence="20">
    <location>
        <begin position="2095"/>
        <end position="2217"/>
    </location>
</feature>
<feature type="domain" description="Apple" evidence="21">
    <location>
        <begin position="641"/>
        <end position="722"/>
    </location>
</feature>
<dbReference type="FunFam" id="2.90.10.10:FF:000003">
    <property type="entry name" value="G-type lectin S-receptor-like serine/threonine-protein kinase"/>
    <property type="match status" value="5"/>
</dbReference>
<evidence type="ECO:0000256" key="17">
    <source>
        <dbReference type="ARBA" id="ARBA00047899"/>
    </source>
</evidence>
<reference evidence="22" key="1">
    <citation type="submission" date="2021-01" db="EMBL/GenBank/DDBJ databases">
        <authorList>
            <person name="Bezrukov I."/>
        </authorList>
    </citation>
    <scope>NUCLEOTIDE SEQUENCE</scope>
</reference>
<evidence type="ECO:0000259" key="20">
    <source>
        <dbReference type="PROSITE" id="PS50927"/>
    </source>
</evidence>
<feature type="domain" description="Bulb-type lectin" evidence="20">
    <location>
        <begin position="155"/>
        <end position="279"/>
    </location>
</feature>
<feature type="transmembrane region" description="Helical" evidence="19">
    <location>
        <begin position="2500"/>
        <end position="2521"/>
    </location>
</feature>
<keyword evidence="14 19" id="KW-0472">Membrane</keyword>
<feature type="domain" description="Apple" evidence="21">
    <location>
        <begin position="1465"/>
        <end position="1547"/>
    </location>
</feature>
<evidence type="ECO:0000256" key="3">
    <source>
        <dbReference type="ARBA" id="ARBA00022475"/>
    </source>
</evidence>
<dbReference type="Pfam" id="PF01453">
    <property type="entry name" value="B_lectin"/>
    <property type="match status" value="6"/>
</dbReference>
<keyword evidence="11" id="KW-0418">Kinase</keyword>
<evidence type="ECO:0000256" key="6">
    <source>
        <dbReference type="ARBA" id="ARBA00022679"/>
    </source>
</evidence>
<keyword evidence="23" id="KW-1185">Reference proteome</keyword>
<feature type="domain" description="Apple" evidence="21">
    <location>
        <begin position="2406"/>
        <end position="2488"/>
    </location>
</feature>
<dbReference type="GO" id="GO:0031625">
    <property type="term" value="F:ubiquitin protein ligase binding"/>
    <property type="evidence" value="ECO:0007669"/>
    <property type="project" value="UniProtKB-ARBA"/>
</dbReference>
<feature type="domain" description="Bulb-type lectin" evidence="20">
    <location>
        <begin position="1155"/>
        <end position="1276"/>
    </location>
</feature>
<dbReference type="GO" id="GO:0048544">
    <property type="term" value="P:recognition of pollen"/>
    <property type="evidence" value="ECO:0007669"/>
    <property type="project" value="InterPro"/>
</dbReference>
<sequence length="2531" mass="280313">MLLAHDQGGKVCGFFTHLSHFTVLCRKLFLKSETLHCQGTYVEDLILGSCFPIIRAIDLLIEELQCYRGGRLSGNRQYSRGFSSSSPTDLPKNAVEGTVSLQDVKVAEEFKNELACTVVVPLAGSFYMKCKIQEGQRARYMRQALDLEAELTDLAAATGKKVAISVDLNLFKPINAQAVYYDDLGDLVAMSNQYVGIWFKDTIPRVVVWVANREKPVADTTANLAITRNGSLLLFNGKHGIVWSSGVSFASSGCRAELLDSGNLVVIDNVSERFMWQSFEHLGDTLLHTSSLTYNLATAEKRVLNSWKSHTDPSRGAFVGQITPQEPSQGYAAITPTSPLSIGQTLTSANGVYELGFFSPNNTKEQYVGIWLKGTNPQVVVWVANREKPATDSKANLTISSNGTLLLLDGNNGVVWSVKETFSSNGSQAELLDSGNLIVRKNVLGRTLWQSFEHLGDTMLPFSTLMYNHTTGEKRMLTSWKSYNDPSPGEFTVQITPQVPSQVCTMRGSKPYWRSGPWAKTRFTGLPQMDDTYTSPISLQQDANGSATLTYSDRNVKPPRMMITSEGSLKIFQHSGTDWELNFEAPTNLCEIYGACGPFGLCVTSVPPKCKCFKGFVPKSIEEWKRGNWTDGCVRRTELRCQGNSTANDANVYYHVANIKPPDFYEYVKADAEECYQSCLHNCSCLAFSYINGIGCLMWNKDLMDVVQFSAGGELLSIRLASSELGITTKSPLSAGQTLSSSNGVYELGFFSPNNSQNQYVGIWFKGVIPQVVVWVANREKPITDTTSKLAISSNGSLLLFNEKHGVVWSTRESFASNGSRAELTDNGNLVVIDNVSGRTLWQSFEHLGDTMLPFSALMYNLATGEKRVLTSWKGSTDPSPGKFVGQITRQVPSQVLIMRGSTPYYRTGPWAKTRFTGIPLMDDTYASPFSLQQDANGSGLFTYFDRSFKRSRIILTSEGSMKRFRHNGTDWELNYEAPANSCDIYGVCGPFGLCVVSVPLKCKCFKGFVPKSIEEWKRGNWTGGCVRRTELHCQGNSTGKDVNIFHHVANIKLPDLYEYESSVDPEECRQNCLHNCSCLAYAYIHGIGCLMWNQDLMDAVQFSAGGEILSIRLASSELGGNKRNKIIVASIVSLFLFVILAFAAFCFWRYKVKHNEITKESPLSIGQTLSSSNGVYELGFFSPSNSQNQYVGIWFKGIIPQVVVWVANREKPVTDSAANLGISSNGSLLLSNGKNGVVWSTGDVFASNGSRAELTDNGNLVFIDKVSGRTLWQSFENLGNTLLPTSTMMYNLITGEKRGLTSWKSYTDPSLGEFVGQITPQVPSQGIIMRGSALYFRTGPWAKTRFTGSPQMDESYTSPYSLQQDINGSGYFSYVERDYKLARMILTSEGSMKVLRYNGMDWESTYEGPANSCEIYGVCGLYGFCAISVPPKCKCFKGFVPKSTEEWKKGNWTGGCVRRTELHCQGNSSGKDANVFHTVPNIKPPDFYEYANSLDAEECYEICLHNCSCVAFAYIPGIGCLMWNQELIDAVQFSAGGEILSIRLARSELAGNERNKIVVASIVSLSLFVILASSAAFGFWRYRVKNNAHISKDAWRNDLKSQDVPGYGAGITRESPLSIGQTLSSSNGVYELGFFSPNNSHNQYVGIWFKGIIPQVVVWVANREKPVTSSTANLTISSNGSLLLFNENNSVVWSIGEIFASNGSRAELTDNGNLVVIDNASGRTLWESFEHFGDTILPFSTMMYNLATGEKRVLTSWKSHTDPSPGDFMVQITPQVPSQACTMRGSTTYWRSGPWAKTRFTGIPVMDDTYTSPFSLQQDANGSGSFTYFERNFKRSYIMITSEGSLKIFQHNGRDWELNFEAPENSCDIYGLCGPFGFCVNKSVASKCKCFKGFVPKSIEEWRRGNWTDGCVRRTELHCQGTSTGKDVNDFYHVANIKPPDFYEFASFVDAEGCYQICLHNCSCLAFSYINGIGCLMWNQDLMDAVQFSAGGEILSIRLASSELGGNKRNKIIVASIVSLSLFVILAFAALCFWRYKVKHNESLVSAKISKIASKEAWRNDLKTDVSDFGLARMYQGTEYQDNTRRVAGTLFSYAVITKESPLSTRQTLSSSNGVYELGFFSPNNSQNQYVGIWFKGIIPQVVVWVANREKPLTDSAMANLTISSNGSLLLFNGKQGVVWSSGEALASNGSRAELTDDGNLVVIDNVSGRTLWESFEHLGDTMLPSSTLMYNLTTGEKRVLTSWKSENDPSPGEFVCQLTPQVPSQVFILRGSKPYWRSGPWAKTRFTGIPLMDITYTSPFRLQQDANGSGSFTFSETNSRLSRIMITPEGILKIYMQSGTDWELDFEAPDDPCERYGVCGPFGFCVVSVPPKCKCLKGFVPKSTAEWKRGNWTNGCKRRTELQCQGNSTGKDANGFRPVPNMKLPDFYEFASFLDAEECQQSCLHNCSCSAFAFINGIGCLVWNQDLIDTVQFSPGGEIISIRLARSELDGNNRKKTIAASIVSLSLFVIMASAAFGFWRYRVKHNGTK</sequence>
<evidence type="ECO:0000256" key="14">
    <source>
        <dbReference type="ARBA" id="ARBA00023136"/>
    </source>
</evidence>
<dbReference type="GO" id="GO:0004674">
    <property type="term" value="F:protein serine/threonine kinase activity"/>
    <property type="evidence" value="ECO:0007669"/>
    <property type="project" value="UniProtKB-KW"/>
</dbReference>
<dbReference type="PANTHER" id="PTHR32444">
    <property type="entry name" value="BULB-TYPE LECTIN DOMAIN-CONTAINING PROTEIN"/>
    <property type="match status" value="1"/>
</dbReference>
<evidence type="ECO:0000256" key="7">
    <source>
        <dbReference type="ARBA" id="ARBA00022692"/>
    </source>
</evidence>
<keyword evidence="15" id="KW-1015">Disulfide bond</keyword>
<proteinExistence type="predicted"/>
<keyword evidence="3" id="KW-1003">Cell membrane</keyword>
<dbReference type="PROSITE" id="PS50948">
    <property type="entry name" value="PAN"/>
    <property type="match status" value="5"/>
</dbReference>
<evidence type="ECO:0000256" key="18">
    <source>
        <dbReference type="ARBA" id="ARBA00048679"/>
    </source>
</evidence>
<dbReference type="InterPro" id="IPR000858">
    <property type="entry name" value="S_locus_glycoprot_dom"/>
</dbReference>
<keyword evidence="8" id="KW-0732">Signal</keyword>
<comment type="subcellular location">
    <subcellularLocation>
        <location evidence="1">Cell membrane</location>
        <topology evidence="1">Single-pass type I membrane protein</topology>
    </subcellularLocation>
</comment>
<accession>A0A8S1ZWF2</accession>
<evidence type="ECO:0000313" key="22">
    <source>
        <dbReference type="EMBL" id="CAE5962814.1"/>
    </source>
</evidence>
<evidence type="ECO:0000256" key="16">
    <source>
        <dbReference type="ARBA" id="ARBA00023180"/>
    </source>
</evidence>
<evidence type="ECO:0000256" key="10">
    <source>
        <dbReference type="ARBA" id="ARBA00022741"/>
    </source>
</evidence>
<dbReference type="Pfam" id="PF00954">
    <property type="entry name" value="S_locus_glycop"/>
    <property type="match status" value="5"/>
</dbReference>
<organism evidence="22 23">
    <name type="scientific">Arabidopsis arenosa</name>
    <name type="common">Sand rock-cress</name>
    <name type="synonym">Cardaminopsis arenosa</name>
    <dbReference type="NCBI Taxonomy" id="38785"/>
    <lineage>
        <taxon>Eukaryota</taxon>
        <taxon>Viridiplantae</taxon>
        <taxon>Streptophyta</taxon>
        <taxon>Embryophyta</taxon>
        <taxon>Tracheophyta</taxon>
        <taxon>Spermatophyta</taxon>
        <taxon>Magnoliopsida</taxon>
        <taxon>eudicotyledons</taxon>
        <taxon>Gunneridae</taxon>
        <taxon>Pentapetalae</taxon>
        <taxon>rosids</taxon>
        <taxon>malvids</taxon>
        <taxon>Brassicales</taxon>
        <taxon>Brassicaceae</taxon>
        <taxon>Camelineae</taxon>
        <taxon>Arabidopsis</taxon>
    </lineage>
</organism>
<dbReference type="InterPro" id="IPR000742">
    <property type="entry name" value="EGF"/>
</dbReference>
<dbReference type="SMART" id="SM00181">
    <property type="entry name" value="EGF"/>
    <property type="match status" value="5"/>
</dbReference>
<keyword evidence="12" id="KW-0067">ATP-binding</keyword>
<protein>
    <recommendedName>
        <fullName evidence="2">non-specific serine/threonine protein kinase</fullName>
        <ecNumber evidence="2">2.7.11.1</ecNumber>
    </recommendedName>
</protein>
<dbReference type="InterPro" id="IPR003609">
    <property type="entry name" value="Pan_app"/>
</dbReference>
<evidence type="ECO:0000256" key="1">
    <source>
        <dbReference type="ARBA" id="ARBA00004251"/>
    </source>
</evidence>
<keyword evidence="7 19" id="KW-0812">Transmembrane</keyword>
<dbReference type="SMART" id="SM00108">
    <property type="entry name" value="B_lectin"/>
    <property type="match status" value="6"/>
</dbReference>
<dbReference type="GO" id="GO:0005886">
    <property type="term" value="C:plasma membrane"/>
    <property type="evidence" value="ECO:0007669"/>
    <property type="project" value="UniProtKB-SubCell"/>
</dbReference>
<feature type="domain" description="Apple" evidence="21">
    <location>
        <begin position="1034"/>
        <end position="1116"/>
    </location>
</feature>
<evidence type="ECO:0000256" key="15">
    <source>
        <dbReference type="ARBA" id="ARBA00023157"/>
    </source>
</evidence>
<dbReference type="PANTHER" id="PTHR32444:SF235">
    <property type="entry name" value="OS01G0783900 PROTEIN"/>
    <property type="match status" value="1"/>
</dbReference>
<keyword evidence="13 19" id="KW-1133">Transmembrane helix</keyword>
<dbReference type="SUPFAM" id="SSF51110">
    <property type="entry name" value="alpha-D-mannose-specific plant lectins"/>
    <property type="match status" value="6"/>
</dbReference>
<feature type="domain" description="Apple" evidence="21">
    <location>
        <begin position="1920"/>
        <end position="2002"/>
    </location>
</feature>
<dbReference type="InterPro" id="IPR001480">
    <property type="entry name" value="Bulb-type_lectin_dom"/>
</dbReference>
<evidence type="ECO:0000256" key="12">
    <source>
        <dbReference type="ARBA" id="ARBA00022840"/>
    </source>
</evidence>
<dbReference type="EMBL" id="LR999452">
    <property type="protein sequence ID" value="CAE5962814.1"/>
    <property type="molecule type" value="Genomic_DNA"/>
</dbReference>
<keyword evidence="5" id="KW-0245">EGF-like domain</keyword>
<evidence type="ECO:0000256" key="4">
    <source>
        <dbReference type="ARBA" id="ARBA00022527"/>
    </source>
</evidence>
<evidence type="ECO:0000256" key="8">
    <source>
        <dbReference type="ARBA" id="ARBA00022729"/>
    </source>
</evidence>
<comment type="catalytic activity">
    <reaction evidence="18">
        <text>L-seryl-[protein] + ATP = O-phospho-L-seryl-[protein] + ADP + H(+)</text>
        <dbReference type="Rhea" id="RHEA:17989"/>
        <dbReference type="Rhea" id="RHEA-COMP:9863"/>
        <dbReference type="Rhea" id="RHEA-COMP:11604"/>
        <dbReference type="ChEBI" id="CHEBI:15378"/>
        <dbReference type="ChEBI" id="CHEBI:29999"/>
        <dbReference type="ChEBI" id="CHEBI:30616"/>
        <dbReference type="ChEBI" id="CHEBI:83421"/>
        <dbReference type="ChEBI" id="CHEBI:456216"/>
        <dbReference type="EC" id="2.7.11.1"/>
    </reaction>
</comment>
<keyword evidence="10" id="KW-0547">Nucleotide-binding</keyword>
<feature type="transmembrane region" description="Helical" evidence="19">
    <location>
        <begin position="2013"/>
        <end position="2035"/>
    </location>
</feature>
<dbReference type="InterPro" id="IPR036426">
    <property type="entry name" value="Bulb-type_lectin_dom_sf"/>
</dbReference>
<evidence type="ECO:0000256" key="2">
    <source>
        <dbReference type="ARBA" id="ARBA00012513"/>
    </source>
</evidence>
<name>A0A8S1ZWF2_ARAAE</name>
<dbReference type="Gene3D" id="2.90.10.10">
    <property type="entry name" value="Bulb-type lectin domain"/>
    <property type="match status" value="6"/>
</dbReference>
<dbReference type="GO" id="GO:0030246">
    <property type="term" value="F:carbohydrate binding"/>
    <property type="evidence" value="ECO:0007669"/>
    <property type="project" value="UniProtKB-KW"/>
</dbReference>
<keyword evidence="6" id="KW-0808">Transferase</keyword>
<feature type="domain" description="Bulb-type lectin" evidence="20">
    <location>
        <begin position="724"/>
        <end position="845"/>
    </location>
</feature>
<evidence type="ECO:0000256" key="9">
    <source>
        <dbReference type="ARBA" id="ARBA00022734"/>
    </source>
</evidence>
<dbReference type="CDD" id="cd00028">
    <property type="entry name" value="B_lectin"/>
    <property type="match status" value="6"/>
</dbReference>
<dbReference type="GO" id="GO:0005524">
    <property type="term" value="F:ATP binding"/>
    <property type="evidence" value="ECO:0007669"/>
    <property type="project" value="UniProtKB-KW"/>
</dbReference>
<evidence type="ECO:0000259" key="21">
    <source>
        <dbReference type="PROSITE" id="PS50948"/>
    </source>
</evidence>
<dbReference type="Proteomes" id="UP000682877">
    <property type="component" value="Chromosome 2"/>
</dbReference>
<feature type="domain" description="Bulb-type lectin" evidence="20">
    <location>
        <begin position="1609"/>
        <end position="1730"/>
    </location>
</feature>
<evidence type="ECO:0000256" key="5">
    <source>
        <dbReference type="ARBA" id="ARBA00022536"/>
    </source>
</evidence>
<dbReference type="EC" id="2.7.11.1" evidence="2"/>
<evidence type="ECO:0000256" key="13">
    <source>
        <dbReference type="ARBA" id="ARBA00022989"/>
    </source>
</evidence>
<feature type="transmembrane region" description="Helical" evidence="19">
    <location>
        <begin position="1558"/>
        <end position="1581"/>
    </location>
</feature>
<evidence type="ECO:0000256" key="19">
    <source>
        <dbReference type="SAM" id="Phobius"/>
    </source>
</evidence>
<dbReference type="PROSITE" id="PS50927">
    <property type="entry name" value="BULB_LECTIN"/>
    <property type="match status" value="6"/>
</dbReference>
<gene>
    <name evidence="22" type="ORF">AARE701A_LOCUS4454</name>
</gene>
<keyword evidence="16" id="KW-0325">Glycoprotein</keyword>